<dbReference type="Proteomes" id="UP001212327">
    <property type="component" value="Unassembled WGS sequence"/>
</dbReference>
<accession>A0AAW6A286</accession>
<keyword evidence="2" id="KW-0813">Transport</keyword>
<dbReference type="PROSITE" id="PS51096">
    <property type="entry name" value="PTS_EIIA_TYPE_4"/>
    <property type="match status" value="1"/>
</dbReference>
<evidence type="ECO:0000256" key="4">
    <source>
        <dbReference type="ARBA" id="ARBA00022597"/>
    </source>
</evidence>
<evidence type="ECO:0000313" key="9">
    <source>
        <dbReference type="EMBL" id="MDB1563344.1"/>
    </source>
</evidence>
<evidence type="ECO:0000259" key="8">
    <source>
        <dbReference type="PROSITE" id="PS51096"/>
    </source>
</evidence>
<name>A0AAW6A286_LACPA</name>
<evidence type="ECO:0000256" key="7">
    <source>
        <dbReference type="ARBA" id="ARBA00022777"/>
    </source>
</evidence>
<proteinExistence type="predicted"/>
<gene>
    <name evidence="9" type="ORF">PGA78_00880</name>
</gene>
<keyword evidence="6" id="KW-0598">Phosphotransferase system</keyword>
<organism evidence="9 10">
    <name type="scientific">Lacticaseibacillus paracasei</name>
    <name type="common">Lactobacillus paracasei</name>
    <dbReference type="NCBI Taxonomy" id="1597"/>
    <lineage>
        <taxon>Bacteria</taxon>
        <taxon>Bacillati</taxon>
        <taxon>Bacillota</taxon>
        <taxon>Bacilli</taxon>
        <taxon>Lactobacillales</taxon>
        <taxon>Lactobacillaceae</taxon>
        <taxon>Lacticaseibacillus</taxon>
    </lineage>
</organism>
<evidence type="ECO:0000256" key="1">
    <source>
        <dbReference type="ARBA" id="ARBA00004496"/>
    </source>
</evidence>
<dbReference type="GO" id="GO:0009401">
    <property type="term" value="P:phosphoenolpyruvate-dependent sugar phosphotransferase system"/>
    <property type="evidence" value="ECO:0007669"/>
    <property type="project" value="UniProtKB-KW"/>
</dbReference>
<evidence type="ECO:0000256" key="2">
    <source>
        <dbReference type="ARBA" id="ARBA00022448"/>
    </source>
</evidence>
<dbReference type="CDD" id="cd00006">
    <property type="entry name" value="PTS_IIA_man"/>
    <property type="match status" value="1"/>
</dbReference>
<evidence type="ECO:0000256" key="5">
    <source>
        <dbReference type="ARBA" id="ARBA00022679"/>
    </source>
</evidence>
<protein>
    <submittedName>
        <fullName evidence="9">PTS sugar transporter subunit IIA</fullName>
    </submittedName>
</protein>
<dbReference type="GO" id="GO:0005737">
    <property type="term" value="C:cytoplasm"/>
    <property type="evidence" value="ECO:0007669"/>
    <property type="project" value="UniProtKB-SubCell"/>
</dbReference>
<dbReference type="SUPFAM" id="SSF53062">
    <property type="entry name" value="PTS system fructose IIA component-like"/>
    <property type="match status" value="1"/>
</dbReference>
<keyword evidence="7" id="KW-0418">Kinase</keyword>
<dbReference type="GO" id="GO:0016020">
    <property type="term" value="C:membrane"/>
    <property type="evidence" value="ECO:0007669"/>
    <property type="project" value="InterPro"/>
</dbReference>
<dbReference type="PANTHER" id="PTHR33799">
    <property type="entry name" value="PTS PERMEASE-RELATED-RELATED"/>
    <property type="match status" value="1"/>
</dbReference>
<dbReference type="EMBL" id="JAQLSF010000001">
    <property type="protein sequence ID" value="MDB1563344.1"/>
    <property type="molecule type" value="Genomic_DNA"/>
</dbReference>
<dbReference type="InterPro" id="IPR004701">
    <property type="entry name" value="PTS_EIIA_man-typ"/>
</dbReference>
<sequence length="136" mass="14692">MIKSILFTHGKLSEGLISAVEVIGGTIPNLTTLSLTLEDNPDDVRLQLDQLINKASSTDQFLILNDIFGGTPSNQSLISAAKHPKSKIRVIAGVNLGMMLELLSSVEQFNDVDELADRCLEAGEKGIIDSSRKVRS</sequence>
<feature type="domain" description="PTS EIIA type-4" evidence="8">
    <location>
        <begin position="1"/>
        <end position="127"/>
    </location>
</feature>
<evidence type="ECO:0000256" key="3">
    <source>
        <dbReference type="ARBA" id="ARBA00022490"/>
    </source>
</evidence>
<dbReference type="PANTHER" id="PTHR33799:SF1">
    <property type="entry name" value="PTS SYSTEM MANNOSE-SPECIFIC EIIAB COMPONENT-RELATED"/>
    <property type="match status" value="1"/>
</dbReference>
<dbReference type="RefSeq" id="WP_019907777.1">
    <property type="nucleotide sequence ID" value="NZ_CP080336.1"/>
</dbReference>
<dbReference type="AlphaFoldDB" id="A0AAW6A286"/>
<keyword evidence="4 9" id="KW-0762">Sugar transport</keyword>
<evidence type="ECO:0000256" key="6">
    <source>
        <dbReference type="ARBA" id="ARBA00022683"/>
    </source>
</evidence>
<reference evidence="9 10" key="1">
    <citation type="submission" date="2023-01" db="EMBL/GenBank/DDBJ databases">
        <title>Complete genome sequence of Lacticaseibacillus paracasei SRCM217440 isolated from Makgeolli.</title>
        <authorList>
            <person name="Yang H.-G."/>
            <person name="Jeong S.-J."/>
            <person name="Ha G.-S."/>
            <person name="Yang H.-J."/>
            <person name="Jeong D.-Y."/>
        </authorList>
    </citation>
    <scope>NUCLEOTIDE SEQUENCE [LARGE SCALE GENOMIC DNA]</scope>
    <source>
        <strain evidence="9 10">SRCM217440</strain>
    </source>
</reference>
<dbReference type="Gene3D" id="3.40.50.510">
    <property type="entry name" value="Phosphotransferase system, mannose-type IIA component"/>
    <property type="match status" value="1"/>
</dbReference>
<dbReference type="InterPro" id="IPR051471">
    <property type="entry name" value="Bacterial_PTS_sugar_comp"/>
</dbReference>
<dbReference type="Pfam" id="PF03610">
    <property type="entry name" value="EIIA-man"/>
    <property type="match status" value="1"/>
</dbReference>
<dbReference type="InterPro" id="IPR036662">
    <property type="entry name" value="PTS_EIIA_man-typ_sf"/>
</dbReference>
<dbReference type="InterPro" id="IPR033887">
    <property type="entry name" value="PTS_IIA_man"/>
</dbReference>
<keyword evidence="3" id="KW-0963">Cytoplasm</keyword>
<evidence type="ECO:0000313" key="10">
    <source>
        <dbReference type="Proteomes" id="UP001212327"/>
    </source>
</evidence>
<comment type="caution">
    <text evidence="9">The sequence shown here is derived from an EMBL/GenBank/DDBJ whole genome shotgun (WGS) entry which is preliminary data.</text>
</comment>
<dbReference type="GO" id="GO:0016301">
    <property type="term" value="F:kinase activity"/>
    <property type="evidence" value="ECO:0007669"/>
    <property type="project" value="UniProtKB-KW"/>
</dbReference>
<keyword evidence="5" id="KW-0808">Transferase</keyword>
<comment type="subcellular location">
    <subcellularLocation>
        <location evidence="1">Cytoplasm</location>
    </subcellularLocation>
</comment>